<feature type="region of interest" description="Disordered" evidence="1">
    <location>
        <begin position="301"/>
        <end position="349"/>
    </location>
</feature>
<feature type="domain" description="Flp pilus assembly protein RcpC/CpaB" evidence="2">
    <location>
        <begin position="112"/>
        <end position="231"/>
    </location>
</feature>
<accession>A0A2N7WAZ7</accession>
<dbReference type="InterPro" id="IPR017592">
    <property type="entry name" value="Pilus_assmbl_Flp-typ_CpaB"/>
</dbReference>
<dbReference type="AlphaFoldDB" id="A0A2N7WAZ7"/>
<evidence type="ECO:0000256" key="1">
    <source>
        <dbReference type="SAM" id="MobiDB-lite"/>
    </source>
</evidence>
<keyword evidence="4" id="KW-1185">Reference proteome</keyword>
<evidence type="ECO:0000259" key="2">
    <source>
        <dbReference type="Pfam" id="PF16976"/>
    </source>
</evidence>
<gene>
    <name evidence="3" type="primary">cpaB</name>
    <name evidence="3" type="ORF">C0Z19_06185</name>
</gene>
<protein>
    <submittedName>
        <fullName evidence="3">Flp pilus assembly protein CpaB</fullName>
    </submittedName>
</protein>
<dbReference type="NCBIfam" id="TIGR03177">
    <property type="entry name" value="pilus_cpaB"/>
    <property type="match status" value="1"/>
</dbReference>
<dbReference type="RefSeq" id="WP_102608924.1">
    <property type="nucleotide sequence ID" value="NZ_CADIKD010000020.1"/>
</dbReference>
<feature type="compositionally biased region" description="Low complexity" evidence="1">
    <location>
        <begin position="306"/>
        <end position="315"/>
    </location>
</feature>
<proteinExistence type="predicted"/>
<feature type="compositionally biased region" description="Pro residues" evidence="1">
    <location>
        <begin position="316"/>
        <end position="330"/>
    </location>
</feature>
<sequence>MQNFLKLAGLIVVAAIGAFVLRALYVAASRPGPVKPPPMVRIRAAAADLPDGLLLRDSDLMWKSMPRGDAPTGALVEGAPDTTDLKGDLLRHAVHAGAPLGASDVISPSAPGFLAAALKPGMRAISVAIDDVSGNAGLIEPGDYVDVLLTQQIATTPNASGTADRTVETETIAERVRVLAVGTAFKRPKDDDTKPSTANARARTVTFEVTPRSAEVVTVAAHLGSLSLALRSFATRDRQASQAEDVIEPQTPPMWARDVSRGLRAMTPAPQSATHAAAPRLAAAARPVVIYRGSKQTDSLGANASGLPNASAGLLPPLPSGTPPATPPTAPGSTPGASPTAAAGAHPAA</sequence>
<dbReference type="Pfam" id="PF16976">
    <property type="entry name" value="RcpC"/>
    <property type="match status" value="1"/>
</dbReference>
<evidence type="ECO:0000313" key="4">
    <source>
        <dbReference type="Proteomes" id="UP000235347"/>
    </source>
</evidence>
<organism evidence="3 4">
    <name type="scientific">Trinickia soli</name>
    <dbReference type="NCBI Taxonomy" id="380675"/>
    <lineage>
        <taxon>Bacteria</taxon>
        <taxon>Pseudomonadati</taxon>
        <taxon>Pseudomonadota</taxon>
        <taxon>Betaproteobacteria</taxon>
        <taxon>Burkholderiales</taxon>
        <taxon>Burkholderiaceae</taxon>
        <taxon>Trinickia</taxon>
    </lineage>
</organism>
<reference evidence="3 4" key="1">
    <citation type="submission" date="2018-01" db="EMBL/GenBank/DDBJ databases">
        <title>Whole genome analyses suggest that Burkholderia sensu lato contains two further novel genera in the rhizoxinica-symbiotica group Mycetohabitans gen. nov., and Trinickia gen. nov.: implications for the evolution of diazotrophy and nodulation in the Burkholderiaceae.</title>
        <authorList>
            <person name="Estrada-de los Santos P."/>
            <person name="Palmer M."/>
            <person name="Chavez-Ramirez B."/>
            <person name="Beukes C."/>
            <person name="Steenkamp E.T."/>
            <person name="Hirsch A.M."/>
            <person name="Manyaka P."/>
            <person name="Maluk M."/>
            <person name="Lafos M."/>
            <person name="Crook M."/>
            <person name="Gross E."/>
            <person name="Simon M.F."/>
            <person name="Bueno dos Reis Junior F."/>
            <person name="Poole P.S."/>
            <person name="Venter S.N."/>
            <person name="James E.K."/>
        </authorList>
    </citation>
    <scope>NUCLEOTIDE SEQUENCE [LARGE SCALE GENOMIC DNA]</scope>
    <source>
        <strain evidence="3 4">GP25-8</strain>
    </source>
</reference>
<dbReference type="EMBL" id="PNYB01000004">
    <property type="protein sequence ID" value="PMS26535.1"/>
    <property type="molecule type" value="Genomic_DNA"/>
</dbReference>
<name>A0A2N7WAZ7_9BURK</name>
<evidence type="ECO:0000313" key="3">
    <source>
        <dbReference type="EMBL" id="PMS26535.1"/>
    </source>
</evidence>
<dbReference type="InterPro" id="IPR031571">
    <property type="entry name" value="RcpC_dom"/>
</dbReference>
<dbReference type="CDD" id="cd11614">
    <property type="entry name" value="SAF_CpaB_FlgA_like"/>
    <property type="match status" value="1"/>
</dbReference>
<dbReference type="Proteomes" id="UP000235347">
    <property type="component" value="Unassembled WGS sequence"/>
</dbReference>
<feature type="compositionally biased region" description="Low complexity" evidence="1">
    <location>
        <begin position="331"/>
        <end position="349"/>
    </location>
</feature>
<comment type="caution">
    <text evidence="3">The sequence shown here is derived from an EMBL/GenBank/DDBJ whole genome shotgun (WGS) entry which is preliminary data.</text>
</comment>